<keyword evidence="2" id="KW-1185">Reference proteome</keyword>
<dbReference type="RefSeq" id="WP_378476610.1">
    <property type="nucleotide sequence ID" value="NZ_JBHUIW010000003.1"/>
</dbReference>
<name>A0ABW5AES6_9BRAD</name>
<dbReference type="InterPro" id="IPR021251">
    <property type="entry name" value="DUF2793"/>
</dbReference>
<organism evidence="1 2">
    <name type="scientific">Rhodoplanes azumiensis</name>
    <dbReference type="NCBI Taxonomy" id="1897628"/>
    <lineage>
        <taxon>Bacteria</taxon>
        <taxon>Pseudomonadati</taxon>
        <taxon>Pseudomonadota</taxon>
        <taxon>Alphaproteobacteria</taxon>
        <taxon>Hyphomicrobiales</taxon>
        <taxon>Nitrobacteraceae</taxon>
        <taxon>Rhodoplanes</taxon>
    </lineage>
</organism>
<protein>
    <submittedName>
        <fullName evidence="1">DUF2793 domain-containing protein</fullName>
    </submittedName>
</protein>
<proteinExistence type="predicted"/>
<dbReference type="EMBL" id="JBHUIW010000003">
    <property type="protein sequence ID" value="MFD2181428.1"/>
    <property type="molecule type" value="Genomic_DNA"/>
</dbReference>
<sequence>MTDTLHLGLPLIAAAQAQKHVTHNEALHRLDALVMLAVVDRDLVAPPASPADGDRYLVKATGSGAFAGHDDAIAHYVDGGWEFHVPAAGWLCWVADESVLVAWTGDAWRAVVSGEAGGGGGGGDIDALQNLALLGVGTTADATNPLAAKLNNALWVAKSSAEGGSGDLRYKLSKESTAKTLSLLFQTAYSGRAEIGLAGDDDLRIKVSADGTTWLDALVVDRTTGAVALPNTRPTSFRNRIVNGNFAVNQRSVSGTVTLAANAYGHDRWKAGAGGCSYTFATSGLDTTITVTSGTLCQVIEGTVVEGGVHVASWSGTAQARVYQGAAAGAYAASGFVTASLSAATNTTIEFGTGTLTRVQLEPGVTATAFERRDDELRRCQRYYEKGVFSIAPGNSGTGGVWFSFLFAARKRAAPTMALSNASGGGFSSPFVSPNATDGFQIGYTATAASSYFTADWTATAEL</sequence>
<accession>A0ABW5AES6</accession>
<evidence type="ECO:0000313" key="2">
    <source>
        <dbReference type="Proteomes" id="UP001597314"/>
    </source>
</evidence>
<dbReference type="Proteomes" id="UP001597314">
    <property type="component" value="Unassembled WGS sequence"/>
</dbReference>
<reference evidence="2" key="1">
    <citation type="journal article" date="2019" name="Int. J. Syst. Evol. Microbiol.">
        <title>The Global Catalogue of Microorganisms (GCM) 10K type strain sequencing project: providing services to taxonomists for standard genome sequencing and annotation.</title>
        <authorList>
            <consortium name="The Broad Institute Genomics Platform"/>
            <consortium name="The Broad Institute Genome Sequencing Center for Infectious Disease"/>
            <person name="Wu L."/>
            <person name="Ma J."/>
        </authorList>
    </citation>
    <scope>NUCLEOTIDE SEQUENCE [LARGE SCALE GENOMIC DNA]</scope>
    <source>
        <strain evidence="2">CGMCC 1.6774</strain>
    </source>
</reference>
<gene>
    <name evidence="1" type="ORF">ACFSOX_04630</name>
</gene>
<dbReference type="Pfam" id="PF10983">
    <property type="entry name" value="DUF2793"/>
    <property type="match status" value="1"/>
</dbReference>
<comment type="caution">
    <text evidence="1">The sequence shown here is derived from an EMBL/GenBank/DDBJ whole genome shotgun (WGS) entry which is preliminary data.</text>
</comment>
<evidence type="ECO:0000313" key="1">
    <source>
        <dbReference type="EMBL" id="MFD2181428.1"/>
    </source>
</evidence>